<name>A0ACB8SVB1_9AGAM</name>
<proteinExistence type="predicted"/>
<protein>
    <submittedName>
        <fullName evidence="1">Uncharacterized protein</fullName>
    </submittedName>
</protein>
<evidence type="ECO:0000313" key="1">
    <source>
        <dbReference type="EMBL" id="KAI0060127.1"/>
    </source>
</evidence>
<dbReference type="Proteomes" id="UP000814140">
    <property type="component" value="Unassembled WGS sequence"/>
</dbReference>
<reference evidence="1" key="1">
    <citation type="submission" date="2021-03" db="EMBL/GenBank/DDBJ databases">
        <authorList>
            <consortium name="DOE Joint Genome Institute"/>
            <person name="Ahrendt S."/>
            <person name="Looney B.P."/>
            <person name="Miyauchi S."/>
            <person name="Morin E."/>
            <person name="Drula E."/>
            <person name="Courty P.E."/>
            <person name="Chicoki N."/>
            <person name="Fauchery L."/>
            <person name="Kohler A."/>
            <person name="Kuo A."/>
            <person name="Labutti K."/>
            <person name="Pangilinan J."/>
            <person name="Lipzen A."/>
            <person name="Riley R."/>
            <person name="Andreopoulos W."/>
            <person name="He G."/>
            <person name="Johnson J."/>
            <person name="Barry K.W."/>
            <person name="Grigoriev I.V."/>
            <person name="Nagy L."/>
            <person name="Hibbett D."/>
            <person name="Henrissat B."/>
            <person name="Matheny P.B."/>
            <person name="Labbe J."/>
            <person name="Martin F."/>
        </authorList>
    </citation>
    <scope>NUCLEOTIDE SEQUENCE</scope>
    <source>
        <strain evidence="1">HHB10654</strain>
    </source>
</reference>
<evidence type="ECO:0000313" key="2">
    <source>
        <dbReference type="Proteomes" id="UP000814140"/>
    </source>
</evidence>
<dbReference type="EMBL" id="MU277221">
    <property type="protein sequence ID" value="KAI0060127.1"/>
    <property type="molecule type" value="Genomic_DNA"/>
</dbReference>
<keyword evidence="2" id="KW-1185">Reference proteome</keyword>
<sequence>MDDMCIIDWLVDDGQGVGGSVSVEKGLREAVKRLSGRERAKCALRPLDVELRLEAPHSPRPWDSMGGHAVRSRDRGSLTRPDSPDPTPPLRGGDDPAIKMCVQCASNISVDGPLKATGGHWTRPSGDSEFSRDEGFRADSEASSQLAPYATSCLIPSSRGPKNPPPRRVELLPPVSPPTPSASRHANATFFPEQAQVPGGTSRACLGARAGEAASASKRTPARPCSDEHGIGLASVHQIELVRLRRYICAIDGRPFVGSRCCSRGYAPVSTLLPPCCFSGRTYL</sequence>
<gene>
    <name evidence="1" type="ORF">BV25DRAFT_983730</name>
</gene>
<comment type="caution">
    <text evidence="1">The sequence shown here is derived from an EMBL/GenBank/DDBJ whole genome shotgun (WGS) entry which is preliminary data.</text>
</comment>
<organism evidence="1 2">
    <name type="scientific">Artomyces pyxidatus</name>
    <dbReference type="NCBI Taxonomy" id="48021"/>
    <lineage>
        <taxon>Eukaryota</taxon>
        <taxon>Fungi</taxon>
        <taxon>Dikarya</taxon>
        <taxon>Basidiomycota</taxon>
        <taxon>Agaricomycotina</taxon>
        <taxon>Agaricomycetes</taxon>
        <taxon>Russulales</taxon>
        <taxon>Auriscalpiaceae</taxon>
        <taxon>Artomyces</taxon>
    </lineage>
</organism>
<accession>A0ACB8SVB1</accession>
<reference evidence="1" key="2">
    <citation type="journal article" date="2022" name="New Phytol.">
        <title>Evolutionary transition to the ectomycorrhizal habit in the genomes of a hyperdiverse lineage of mushroom-forming fungi.</title>
        <authorList>
            <person name="Looney B."/>
            <person name="Miyauchi S."/>
            <person name="Morin E."/>
            <person name="Drula E."/>
            <person name="Courty P.E."/>
            <person name="Kohler A."/>
            <person name="Kuo A."/>
            <person name="LaButti K."/>
            <person name="Pangilinan J."/>
            <person name="Lipzen A."/>
            <person name="Riley R."/>
            <person name="Andreopoulos W."/>
            <person name="He G."/>
            <person name="Johnson J."/>
            <person name="Nolan M."/>
            <person name="Tritt A."/>
            <person name="Barry K.W."/>
            <person name="Grigoriev I.V."/>
            <person name="Nagy L.G."/>
            <person name="Hibbett D."/>
            <person name="Henrissat B."/>
            <person name="Matheny P.B."/>
            <person name="Labbe J."/>
            <person name="Martin F.M."/>
        </authorList>
    </citation>
    <scope>NUCLEOTIDE SEQUENCE</scope>
    <source>
        <strain evidence="1">HHB10654</strain>
    </source>
</reference>